<evidence type="ECO:0000256" key="2">
    <source>
        <dbReference type="SAM" id="SignalP"/>
    </source>
</evidence>
<dbReference type="RefSeq" id="WP_382039002.1">
    <property type="nucleotide sequence ID" value="NZ_JBHSKJ010000004.1"/>
</dbReference>
<dbReference type="PANTHER" id="PTHR46825:SF7">
    <property type="entry name" value="D-ALANYL-D-ALANINE CARBOXYPEPTIDASE"/>
    <property type="match status" value="1"/>
</dbReference>
<dbReference type="EC" id="3.-.-.-" evidence="4"/>
<comment type="caution">
    <text evidence="4">The sequence shown here is derived from an EMBL/GenBank/DDBJ whole genome shotgun (WGS) entry which is preliminary data.</text>
</comment>
<feature type="signal peptide" evidence="2">
    <location>
        <begin position="1"/>
        <end position="29"/>
    </location>
</feature>
<dbReference type="InterPro" id="IPR001466">
    <property type="entry name" value="Beta-lactam-related"/>
</dbReference>
<dbReference type="EMBL" id="JBHSKJ010000004">
    <property type="protein sequence ID" value="MFC5144874.1"/>
    <property type="molecule type" value="Genomic_DNA"/>
</dbReference>
<reference evidence="5" key="1">
    <citation type="journal article" date="2019" name="Int. J. Syst. Evol. Microbiol.">
        <title>The Global Catalogue of Microorganisms (GCM) 10K type strain sequencing project: providing services to taxonomists for standard genome sequencing and annotation.</title>
        <authorList>
            <consortium name="The Broad Institute Genomics Platform"/>
            <consortium name="The Broad Institute Genome Sequencing Center for Infectious Disease"/>
            <person name="Wu L."/>
            <person name="Ma J."/>
        </authorList>
    </citation>
    <scope>NUCLEOTIDE SEQUENCE [LARGE SCALE GENOMIC DNA]</scope>
    <source>
        <strain evidence="5">CGMCC 4.1641</strain>
    </source>
</reference>
<dbReference type="InterPro" id="IPR012338">
    <property type="entry name" value="Beta-lactam/transpept-like"/>
</dbReference>
<name>A0ABV9ZTX3_9ACTN</name>
<protein>
    <submittedName>
        <fullName evidence="4">Serine hydrolase domain-containing protein</fullName>
        <ecNumber evidence="4">3.-.-.-</ecNumber>
    </submittedName>
</protein>
<dbReference type="Gene3D" id="3.40.710.10">
    <property type="entry name" value="DD-peptidase/beta-lactamase superfamily"/>
    <property type="match status" value="1"/>
</dbReference>
<feature type="region of interest" description="Disordered" evidence="1">
    <location>
        <begin position="27"/>
        <end position="53"/>
    </location>
</feature>
<proteinExistence type="predicted"/>
<keyword evidence="5" id="KW-1185">Reference proteome</keyword>
<feature type="chain" id="PRO_5046831814" evidence="2">
    <location>
        <begin position="30"/>
        <end position="417"/>
    </location>
</feature>
<keyword evidence="2" id="KW-0732">Signal</keyword>
<evidence type="ECO:0000313" key="5">
    <source>
        <dbReference type="Proteomes" id="UP001596222"/>
    </source>
</evidence>
<dbReference type="PANTHER" id="PTHR46825">
    <property type="entry name" value="D-ALANYL-D-ALANINE-CARBOXYPEPTIDASE/ENDOPEPTIDASE AMPH"/>
    <property type="match status" value="1"/>
</dbReference>
<dbReference type="SUPFAM" id="SSF56601">
    <property type="entry name" value="beta-lactamase/transpeptidase-like"/>
    <property type="match status" value="1"/>
</dbReference>
<dbReference type="Pfam" id="PF00144">
    <property type="entry name" value="Beta-lactamase"/>
    <property type="match status" value="1"/>
</dbReference>
<sequence length="417" mass="44469">MATNALSRTLVTLALAGAVAAAAVAPASAAPRSTSRSSPHPADAARSAHSATQGALDAITRAGTPGVLARVDRAGETWRGTSGVADLRTGRPRLPQDRFRIGSLTKPFIATVLLQLAAEPGHGLSTDDTVDKWLPGLVRGHGNDGRRITLRQLLQHTSGLYDYIDDDGLRARFTGKAFLAHRYDSATPEELVRIGLAHEPLFEPGKGWSYSNTNYILAGMVIEKATGHSYASEVERRVIRPLGLHGTTVPGSSPSVPGPHGRHYSKLYVDDPAARSYDVTDFNPSFSGASGEMISTARDLNVFVRALVRGKLLPPAQQKEMFTGHDLGGGRSYGLGIRSQTLAACGVQVWGHSSEITGSLTRPAATADGEHVVTVNRNSDWGDPALEQAALEAEFCRRPDQRPWERLTSGRAGPPAR</sequence>
<dbReference type="InterPro" id="IPR050491">
    <property type="entry name" value="AmpC-like"/>
</dbReference>
<dbReference type="Proteomes" id="UP001596222">
    <property type="component" value="Unassembled WGS sequence"/>
</dbReference>
<gene>
    <name evidence="4" type="ORF">ACFPP6_09350</name>
</gene>
<organism evidence="4 5">
    <name type="scientific">Streptomyces aureoversilis</name>
    <dbReference type="NCBI Taxonomy" id="67277"/>
    <lineage>
        <taxon>Bacteria</taxon>
        <taxon>Bacillati</taxon>
        <taxon>Actinomycetota</taxon>
        <taxon>Actinomycetes</taxon>
        <taxon>Kitasatosporales</taxon>
        <taxon>Streptomycetaceae</taxon>
        <taxon>Streptomyces</taxon>
    </lineage>
</organism>
<feature type="domain" description="Beta-lactamase-related" evidence="3">
    <location>
        <begin position="61"/>
        <end position="359"/>
    </location>
</feature>
<dbReference type="GO" id="GO:0016787">
    <property type="term" value="F:hydrolase activity"/>
    <property type="evidence" value="ECO:0007669"/>
    <property type="project" value="UniProtKB-KW"/>
</dbReference>
<feature type="compositionally biased region" description="Low complexity" evidence="1">
    <location>
        <begin position="27"/>
        <end position="39"/>
    </location>
</feature>
<evidence type="ECO:0000259" key="3">
    <source>
        <dbReference type="Pfam" id="PF00144"/>
    </source>
</evidence>
<keyword evidence="4" id="KW-0378">Hydrolase</keyword>
<accession>A0ABV9ZTX3</accession>
<evidence type="ECO:0000313" key="4">
    <source>
        <dbReference type="EMBL" id="MFC5144874.1"/>
    </source>
</evidence>
<evidence type="ECO:0000256" key="1">
    <source>
        <dbReference type="SAM" id="MobiDB-lite"/>
    </source>
</evidence>